<dbReference type="AlphaFoldDB" id="A0A1C0YHU7"/>
<dbReference type="Proteomes" id="UP000093199">
    <property type="component" value="Unassembled WGS sequence"/>
</dbReference>
<dbReference type="STRING" id="33978.A6M13_12505"/>
<gene>
    <name evidence="2" type="ORF">A6M13_12505</name>
</gene>
<organism evidence="2 3">
    <name type="scientific">Caryophanon tenue</name>
    <dbReference type="NCBI Taxonomy" id="33978"/>
    <lineage>
        <taxon>Bacteria</taxon>
        <taxon>Bacillati</taxon>
        <taxon>Bacillota</taxon>
        <taxon>Bacilli</taxon>
        <taxon>Bacillales</taxon>
        <taxon>Caryophanaceae</taxon>
        <taxon>Caryophanon</taxon>
    </lineage>
</organism>
<evidence type="ECO:0000259" key="1">
    <source>
        <dbReference type="Pfam" id="PF00533"/>
    </source>
</evidence>
<accession>A0A1C0YHU7</accession>
<dbReference type="SUPFAM" id="SSF52113">
    <property type="entry name" value="BRCT domain"/>
    <property type="match status" value="1"/>
</dbReference>
<keyword evidence="3" id="KW-1185">Reference proteome</keyword>
<evidence type="ECO:0000313" key="3">
    <source>
        <dbReference type="Proteomes" id="UP000093199"/>
    </source>
</evidence>
<dbReference type="Gene3D" id="3.40.50.10190">
    <property type="entry name" value="BRCT domain"/>
    <property type="match status" value="1"/>
</dbReference>
<dbReference type="OrthoDB" id="9803913at2"/>
<dbReference type="Pfam" id="PF00533">
    <property type="entry name" value="BRCT"/>
    <property type="match status" value="1"/>
</dbReference>
<reference evidence="2 3" key="1">
    <citation type="submission" date="2016-07" db="EMBL/GenBank/DDBJ databases">
        <title>Caryophanon tenue genome sequencing.</title>
        <authorList>
            <person name="Verma A."/>
            <person name="Pal Y."/>
            <person name="Krishnamurthi S."/>
        </authorList>
    </citation>
    <scope>NUCLEOTIDE SEQUENCE [LARGE SCALE GENOMIC DNA]</scope>
    <source>
        <strain evidence="2 3">DSM 14152</strain>
    </source>
</reference>
<dbReference type="InterPro" id="IPR036420">
    <property type="entry name" value="BRCT_dom_sf"/>
</dbReference>
<name>A0A1C0YHU7_9BACL</name>
<dbReference type="InterPro" id="IPR001357">
    <property type="entry name" value="BRCT_dom"/>
</dbReference>
<sequence length="95" mass="10516">MMEHPFYQKNLVFTGALSTMTRHTAAQKASAFGAVMQGAVTTHTHFVIIGDKRRGISTKHAKAQHLIALGHDIQLLEEADFLWLLSFNEKGASHT</sequence>
<proteinExistence type="predicted"/>
<evidence type="ECO:0000313" key="2">
    <source>
        <dbReference type="EMBL" id="OCS86772.1"/>
    </source>
</evidence>
<comment type="caution">
    <text evidence="2">The sequence shown here is derived from an EMBL/GenBank/DDBJ whole genome shotgun (WGS) entry which is preliminary data.</text>
</comment>
<dbReference type="EMBL" id="MASJ01000008">
    <property type="protein sequence ID" value="OCS86772.1"/>
    <property type="molecule type" value="Genomic_DNA"/>
</dbReference>
<protein>
    <submittedName>
        <fullName evidence="2">DNA polymerase III subunit epsilon</fullName>
    </submittedName>
</protein>
<feature type="domain" description="BRCT" evidence="1">
    <location>
        <begin position="4"/>
        <end position="65"/>
    </location>
</feature>
<dbReference type="RefSeq" id="WP_066544416.1">
    <property type="nucleotide sequence ID" value="NZ_MASJ01000008.1"/>
</dbReference>
<dbReference type="CDD" id="cd17748">
    <property type="entry name" value="BRCT_DNA_ligase_like"/>
    <property type="match status" value="1"/>
</dbReference>